<evidence type="ECO:0000256" key="3">
    <source>
        <dbReference type="SAM" id="MobiDB-lite"/>
    </source>
</evidence>
<dbReference type="GeneID" id="86062520"/>
<dbReference type="Pfam" id="PF02368">
    <property type="entry name" value="Big_2"/>
    <property type="match status" value="1"/>
</dbReference>
<evidence type="ECO:0000313" key="5">
    <source>
        <dbReference type="EMBL" id="PXX52031.1"/>
    </source>
</evidence>
<protein>
    <submittedName>
        <fullName evidence="5">Ig-like protein group 2</fullName>
    </submittedName>
</protein>
<organism evidence="5 6">
    <name type="scientific">Hungatella effluvii</name>
    <dbReference type="NCBI Taxonomy" id="1096246"/>
    <lineage>
        <taxon>Bacteria</taxon>
        <taxon>Bacillati</taxon>
        <taxon>Bacillota</taxon>
        <taxon>Clostridia</taxon>
        <taxon>Lachnospirales</taxon>
        <taxon>Lachnospiraceae</taxon>
        <taxon>Hungatella</taxon>
    </lineage>
</organism>
<keyword evidence="1" id="KW-0677">Repeat</keyword>
<feature type="compositionally biased region" description="Basic and acidic residues" evidence="3">
    <location>
        <begin position="51"/>
        <end position="67"/>
    </location>
</feature>
<dbReference type="Gene3D" id="2.60.40.1080">
    <property type="match status" value="3"/>
</dbReference>
<evidence type="ECO:0000256" key="2">
    <source>
        <dbReference type="PROSITE-ProRule" id="PRU00591"/>
    </source>
</evidence>
<feature type="repeat" description="Cell wall-binding" evidence="2">
    <location>
        <begin position="1187"/>
        <end position="1210"/>
    </location>
</feature>
<dbReference type="Gene3D" id="2.10.270.10">
    <property type="entry name" value="Cholin Binding"/>
    <property type="match status" value="1"/>
</dbReference>
<dbReference type="EMBL" id="QJKD01000008">
    <property type="protein sequence ID" value="PXX52031.1"/>
    <property type="molecule type" value="Genomic_DNA"/>
</dbReference>
<feature type="region of interest" description="Disordered" evidence="3">
    <location>
        <begin position="45"/>
        <end position="91"/>
    </location>
</feature>
<gene>
    <name evidence="5" type="ORF">DFR60_108116</name>
</gene>
<dbReference type="RefSeq" id="WP_110323845.1">
    <property type="nucleotide sequence ID" value="NZ_QJKD01000008.1"/>
</dbReference>
<name>A0A2V3Y1Q4_9FIRM</name>
<accession>A0A2V3Y1Q4</accession>
<reference evidence="5 6" key="1">
    <citation type="submission" date="2018-05" db="EMBL/GenBank/DDBJ databases">
        <title>Genomic Encyclopedia of Type Strains, Phase IV (KMG-IV): sequencing the most valuable type-strain genomes for metagenomic binning, comparative biology and taxonomic classification.</title>
        <authorList>
            <person name="Goeker M."/>
        </authorList>
    </citation>
    <scope>NUCLEOTIDE SEQUENCE [LARGE SCALE GENOMIC DNA]</scope>
    <source>
        <strain evidence="5 6">DSM 24995</strain>
    </source>
</reference>
<comment type="caution">
    <text evidence="5">The sequence shown here is derived from an EMBL/GenBank/DDBJ whole genome shotgun (WGS) entry which is preliminary data.</text>
</comment>
<dbReference type="InterPro" id="IPR018337">
    <property type="entry name" value="Cell_wall/Cho-bd_repeat"/>
</dbReference>
<sequence>MDKRIKKGSAVLTAWTLIAVMGISSAGAAFPSYASVMERSDQEIHIASGSEARRDSEITEAEHRENGELGEEQPEDKRTATPSEAVPVEKEAAKWEELREATPSNALMMAGDLWGGIEMSDHFDGEGTEESPYLLRNDKDLKLLAYQVANGEVDGYEDCYFELTKDISLNDSASWLPIGYYRSLSDAEPYPFKGNLDGNGYRVYNLKISDTSQSYAGLFGYTYGASIRNLTVDGQINAANKAAIIVGEANDTVITECYSSGQVRAAGVLGGIAGEAYDSMISDCKNTGSILGGTDISGSLEAYAGGICGSAHSTFIGDCVNDTNDSYSSLYSEGSVGGICGNIYDSQVYNCYVEGKVGSTSADYIGGLVGRMQSGRVKNGRFAGTIGASTSSALKTAGLFIGYIEGGNVELGDHLEYLFANSEDKYALNPFGNKLTPQIRLEHHIGAYYSNNRDFSLYQMGSFVKQTSRFFYEELEEGVLTVGDSNIHHFAASKTGDPVRGYLVTVPSVDNGILSVMESQNNYAKEINWANPGAIAAGTKVLVYTSPVNDTESDPPVYYELEPGSLTWVSDDGGKHEEINAEASDVFFTMPDENITVSAKYRAMTNGVILSQDKLAFGVEQIRSGSRWNPQIAWKITDPVQVTATVIPDSAANKNVVWNVKDTDGSSTDVISVDDKGTVTVNREAKWIQDLIKAGVTNQELYPSKPIMTEGKNYASVTVTTEAGQKRASCLVTVDFKITDETTVPVSNITLNQSEIGFDVVRVLEGNRLQPQVTYRVTPSQRLYETITPEYADNKAVNWKAGDDNMVTVDRDGLVSVNNQARWIEDLVNVDTENLKLNPYASSIAAGNRSTYVTAATVDGGKQAVCAVNINFSTEDHTVVRVEGVQLDKKNLTFSIEKIMEGNRLNPSVRYVVTPPQKLNAVIAPDQADNKKIVWETNDGSVLTADQGGSVEVNQDSAWIQALIATDEARLKDNKYALSTAAGGKKGFVTVTTEDGQHKDTCEADITFTTTDLTVVHPEKVQMDKAELVFEMELVKEGRRNSPTLTWNITPPQKINASVLPEAADNRNYTWSVSDPSLLTVKDGLVTVNHEAKWIQDLNGASGSTEAAVVATAEDGGIQGSCKVILRYKTTDQTYSGSGSSGGGGGGGSSSSGSGRPKAVTEAGPAGAWLQDNTGWWFRYADGSYPKNAWVQLGYNGGLEWYHFDEAGYMQTGWFTDQDGNRYFLHNVSDGTQGHMVTGWYTIEGNWFYFNPVSDGTRGSLYVNRNTLDGYTVGADGIWRP</sequence>
<evidence type="ECO:0000259" key="4">
    <source>
        <dbReference type="Pfam" id="PF02368"/>
    </source>
</evidence>
<dbReference type="PROSITE" id="PS51170">
    <property type="entry name" value="CW"/>
    <property type="match status" value="1"/>
</dbReference>
<proteinExistence type="predicted"/>
<evidence type="ECO:0000313" key="6">
    <source>
        <dbReference type="Proteomes" id="UP000248057"/>
    </source>
</evidence>
<dbReference type="InterPro" id="IPR003343">
    <property type="entry name" value="Big_2"/>
</dbReference>
<keyword evidence="6" id="KW-1185">Reference proteome</keyword>
<feature type="domain" description="BIG2" evidence="4">
    <location>
        <begin position="770"/>
        <end position="818"/>
    </location>
</feature>
<dbReference type="SUPFAM" id="SSF69360">
    <property type="entry name" value="Cell wall binding repeat"/>
    <property type="match status" value="1"/>
</dbReference>
<feature type="compositionally biased region" description="Gly residues" evidence="3">
    <location>
        <begin position="1139"/>
        <end position="1150"/>
    </location>
</feature>
<dbReference type="Gene3D" id="2.160.20.110">
    <property type="match status" value="2"/>
</dbReference>
<evidence type="ECO:0000256" key="1">
    <source>
        <dbReference type="ARBA" id="ARBA00022737"/>
    </source>
</evidence>
<dbReference type="Proteomes" id="UP000248057">
    <property type="component" value="Unassembled WGS sequence"/>
</dbReference>
<feature type="region of interest" description="Disordered" evidence="3">
    <location>
        <begin position="1134"/>
        <end position="1163"/>
    </location>
</feature>